<proteinExistence type="predicted"/>
<evidence type="ECO:0000313" key="2">
    <source>
        <dbReference type="EMBL" id="EFI98225.1"/>
    </source>
</evidence>
<organism evidence="3">
    <name type="scientific">Schizophyllum commune (strain H4-8 / FGSC 9210)</name>
    <name type="common">Split gill fungus</name>
    <dbReference type="NCBI Taxonomy" id="578458"/>
    <lineage>
        <taxon>Eukaryota</taxon>
        <taxon>Fungi</taxon>
        <taxon>Dikarya</taxon>
        <taxon>Basidiomycota</taxon>
        <taxon>Agaricomycotina</taxon>
        <taxon>Agaricomycetes</taxon>
        <taxon>Agaricomycetidae</taxon>
        <taxon>Agaricales</taxon>
        <taxon>Schizophyllaceae</taxon>
        <taxon>Schizophyllum</taxon>
    </lineage>
</organism>
<reference evidence="2 3" key="1">
    <citation type="journal article" date="2010" name="Nat. Biotechnol.">
        <title>Genome sequence of the model mushroom Schizophyllum commune.</title>
        <authorList>
            <person name="Ohm R.A."/>
            <person name="de Jong J.F."/>
            <person name="Lugones L.G."/>
            <person name="Aerts A."/>
            <person name="Kothe E."/>
            <person name="Stajich J.E."/>
            <person name="de Vries R.P."/>
            <person name="Record E."/>
            <person name="Levasseur A."/>
            <person name="Baker S.E."/>
            <person name="Bartholomew K.A."/>
            <person name="Coutinho P.M."/>
            <person name="Erdmann S."/>
            <person name="Fowler T.J."/>
            <person name="Gathman A.C."/>
            <person name="Lombard V."/>
            <person name="Henrissat B."/>
            <person name="Knabe N."/>
            <person name="Kuees U."/>
            <person name="Lilly W.W."/>
            <person name="Lindquist E."/>
            <person name="Lucas S."/>
            <person name="Magnuson J.K."/>
            <person name="Piumi F."/>
            <person name="Raudaskoski M."/>
            <person name="Salamov A."/>
            <person name="Schmutz J."/>
            <person name="Schwarze F.W.M.R."/>
            <person name="vanKuyk P.A."/>
            <person name="Horton J.S."/>
            <person name="Grigoriev I.V."/>
            <person name="Woesten H.A.B."/>
        </authorList>
    </citation>
    <scope>NUCLEOTIDE SEQUENCE [LARGE SCALE GENOMIC DNA]</scope>
    <source>
        <strain evidence="3">H4-8 / FGSC 9210</strain>
    </source>
</reference>
<name>D8Q314_SCHCM</name>
<accession>D8Q314</accession>
<keyword evidence="3" id="KW-1185">Reference proteome</keyword>
<dbReference type="HOGENOM" id="CLU_044628_0_0_1"/>
<gene>
    <name evidence="2" type="ORF">SCHCODRAFT_107672</name>
</gene>
<feature type="non-terminal residue" evidence="2">
    <location>
        <position position="526"/>
    </location>
</feature>
<dbReference type="AlphaFoldDB" id="D8Q314"/>
<feature type="region of interest" description="Disordered" evidence="1">
    <location>
        <begin position="60"/>
        <end position="90"/>
    </location>
</feature>
<sequence length="526" mass="58918">MKVIDDILDLTPSDFCSHLDPADSHGLLLDTVSAHQAFEVSLCASCTQAKVSINGSFSPSESDFTDLRSGNLPHPRHRSRHDANARAAEKQAHDLEGHIQRLQALTKVLQKHQRASLDFAELQRGLVAPIRCLPNELLLEIFYLACDGTVLTCPLKEDALTAVNLSRVCHWWRVVALGDARMWAMGIDIDTHDRSDSKIVRDVPVMQFSATVGLHLDVPVMQFSATVGLHLARSGNSPLSLKHIGANIITIDSGEVTERQRPVFYADDFQAMTTRCRHAVFDCTSFRLYLGSRSKYPMPQLETLELTNDEPTRPCELLQDTPRLKSWKQTIPSYRMAKWTCLPQLTRLEMTWMDWTLARGILLDCSCIEHLIIDVYTDPPNLDSPGAHGIATLPHLQTIRARVDPPCTTIGNLLGILSAPCLQHARFIYRVNALGQRVVEEGPGDWPDAQFRDFLQRSGCTMASLELENLLLSKAERDSLRKRLPAATRMVITNIRTVFPHPGADDLYEWEGGAEYQSRSDGEEEI</sequence>
<protein>
    <submittedName>
        <fullName evidence="2">Uncharacterized protein</fullName>
    </submittedName>
</protein>
<dbReference type="Proteomes" id="UP000007431">
    <property type="component" value="Unassembled WGS sequence"/>
</dbReference>
<feature type="compositionally biased region" description="Basic and acidic residues" evidence="1">
    <location>
        <begin position="81"/>
        <end position="90"/>
    </location>
</feature>
<dbReference type="VEuPathDB" id="FungiDB:SCHCODRAFT_02617598"/>
<evidence type="ECO:0000313" key="3">
    <source>
        <dbReference type="Proteomes" id="UP000007431"/>
    </source>
</evidence>
<evidence type="ECO:0000256" key="1">
    <source>
        <dbReference type="SAM" id="MobiDB-lite"/>
    </source>
</evidence>
<dbReference type="InParanoid" id="D8Q314"/>
<dbReference type="EMBL" id="GL377305">
    <property type="protein sequence ID" value="EFI98225.1"/>
    <property type="molecule type" value="Genomic_DNA"/>
</dbReference>